<keyword evidence="4" id="KW-0862">Zinc</keyword>
<proteinExistence type="predicted"/>
<dbReference type="InterPro" id="IPR036770">
    <property type="entry name" value="Ankyrin_rpt-contain_sf"/>
</dbReference>
<feature type="compositionally biased region" description="Low complexity" evidence="11">
    <location>
        <begin position="427"/>
        <end position="443"/>
    </location>
</feature>
<keyword evidence="12" id="KW-0812">Transmembrane</keyword>
<organism evidence="14 15">
    <name type="scientific">Heracleum sosnowskyi</name>
    <dbReference type="NCBI Taxonomy" id="360622"/>
    <lineage>
        <taxon>Eukaryota</taxon>
        <taxon>Viridiplantae</taxon>
        <taxon>Streptophyta</taxon>
        <taxon>Embryophyta</taxon>
        <taxon>Tracheophyta</taxon>
        <taxon>Spermatophyta</taxon>
        <taxon>Magnoliopsida</taxon>
        <taxon>eudicotyledons</taxon>
        <taxon>Gunneridae</taxon>
        <taxon>Pentapetalae</taxon>
        <taxon>asterids</taxon>
        <taxon>campanulids</taxon>
        <taxon>Apiales</taxon>
        <taxon>Apiaceae</taxon>
        <taxon>Apioideae</taxon>
        <taxon>apioid superclade</taxon>
        <taxon>Tordylieae</taxon>
        <taxon>Tordyliinae</taxon>
        <taxon>Heracleum</taxon>
    </lineage>
</organism>
<evidence type="ECO:0000256" key="1">
    <source>
        <dbReference type="ARBA" id="ARBA00004123"/>
    </source>
</evidence>
<keyword evidence="15" id="KW-1185">Reference proteome</keyword>
<dbReference type="AlphaFoldDB" id="A0AAD8MUE3"/>
<comment type="caution">
    <text evidence="14">The sequence shown here is derived from an EMBL/GenBank/DDBJ whole genome shotgun (WGS) entry which is preliminary data.</text>
</comment>
<feature type="compositionally biased region" description="Basic residues" evidence="11">
    <location>
        <begin position="218"/>
        <end position="228"/>
    </location>
</feature>
<protein>
    <submittedName>
        <fullName evidence="14">Squamosa promoter-binding-like protein 1</fullName>
    </submittedName>
</protein>
<keyword evidence="12" id="KW-1133">Transmembrane helix</keyword>
<evidence type="ECO:0000256" key="9">
    <source>
        <dbReference type="ARBA" id="ARBA00056472"/>
    </source>
</evidence>
<reference evidence="14" key="1">
    <citation type="submission" date="2023-02" db="EMBL/GenBank/DDBJ databases">
        <title>Genome of toxic invasive species Heracleum sosnowskyi carries increased number of genes despite the absence of recent whole-genome duplications.</title>
        <authorList>
            <person name="Schelkunov M."/>
            <person name="Shtratnikova V."/>
            <person name="Makarenko M."/>
            <person name="Klepikova A."/>
            <person name="Omelchenko D."/>
            <person name="Novikova G."/>
            <person name="Obukhova E."/>
            <person name="Bogdanov V."/>
            <person name="Penin A."/>
            <person name="Logacheva M."/>
        </authorList>
    </citation>
    <scope>NUCLEOTIDE SEQUENCE</scope>
    <source>
        <strain evidence="14">Hsosn_3</strain>
        <tissue evidence="14">Leaf</tissue>
    </source>
</reference>
<dbReference type="FunFam" id="4.10.1100.10:FF:000001">
    <property type="entry name" value="Squamosa promoter-binding-like protein 14"/>
    <property type="match status" value="1"/>
</dbReference>
<evidence type="ECO:0000256" key="6">
    <source>
        <dbReference type="ARBA" id="ARBA00023125"/>
    </source>
</evidence>
<reference evidence="14" key="2">
    <citation type="submission" date="2023-05" db="EMBL/GenBank/DDBJ databases">
        <authorList>
            <person name="Schelkunov M.I."/>
        </authorList>
    </citation>
    <scope>NUCLEOTIDE SEQUENCE</scope>
    <source>
        <strain evidence="14">Hsosn_3</strain>
        <tissue evidence="14">Leaf</tissue>
    </source>
</reference>
<dbReference type="GO" id="GO:0005634">
    <property type="term" value="C:nucleus"/>
    <property type="evidence" value="ECO:0007669"/>
    <property type="project" value="UniProtKB-SubCell"/>
</dbReference>
<keyword evidence="5" id="KW-0805">Transcription regulation</keyword>
<feature type="domain" description="SBP-type" evidence="13">
    <location>
        <begin position="151"/>
        <end position="228"/>
    </location>
</feature>
<dbReference type="Proteomes" id="UP001237642">
    <property type="component" value="Unassembled WGS sequence"/>
</dbReference>
<keyword evidence="2" id="KW-0479">Metal-binding</keyword>
<evidence type="ECO:0000256" key="2">
    <source>
        <dbReference type="ARBA" id="ARBA00022723"/>
    </source>
</evidence>
<gene>
    <name evidence="14" type="ORF">POM88_023239</name>
</gene>
<evidence type="ECO:0000256" key="11">
    <source>
        <dbReference type="SAM" id="MobiDB-lite"/>
    </source>
</evidence>
<dbReference type="PANTHER" id="PTHR31251:SF86">
    <property type="entry name" value="SQUAMOSA PROMOTER-BINDING-LIKE PROTEIN 1"/>
    <property type="match status" value="1"/>
</dbReference>
<feature type="transmembrane region" description="Helical" evidence="12">
    <location>
        <begin position="961"/>
        <end position="979"/>
    </location>
</feature>
<dbReference type="SUPFAM" id="SSF48403">
    <property type="entry name" value="Ankyrin repeat"/>
    <property type="match status" value="1"/>
</dbReference>
<dbReference type="Pfam" id="PF03110">
    <property type="entry name" value="SBP"/>
    <property type="match status" value="1"/>
</dbReference>
<feature type="region of interest" description="Disordered" evidence="11">
    <location>
        <begin position="218"/>
        <end position="239"/>
    </location>
</feature>
<keyword evidence="8" id="KW-0539">Nucleus</keyword>
<keyword evidence="7" id="KW-0804">Transcription</keyword>
<dbReference type="GO" id="GO:0008270">
    <property type="term" value="F:zinc ion binding"/>
    <property type="evidence" value="ECO:0007669"/>
    <property type="project" value="UniProtKB-KW"/>
</dbReference>
<dbReference type="InterPro" id="IPR004333">
    <property type="entry name" value="SBP_dom"/>
</dbReference>
<evidence type="ECO:0000256" key="7">
    <source>
        <dbReference type="ARBA" id="ARBA00023163"/>
    </source>
</evidence>
<dbReference type="GO" id="GO:0003677">
    <property type="term" value="F:DNA binding"/>
    <property type="evidence" value="ECO:0007669"/>
    <property type="project" value="UniProtKB-KW"/>
</dbReference>
<dbReference type="PROSITE" id="PS51141">
    <property type="entry name" value="ZF_SBP"/>
    <property type="match status" value="1"/>
</dbReference>
<dbReference type="InterPro" id="IPR036893">
    <property type="entry name" value="SBP_sf"/>
</dbReference>
<sequence length="1002" mass="111952">MMLFDERVVKFETLWPVVVGMKAVRKNMEWDLNDWKWDGDQFIAAPLKSVAVDCRSRQFFPIGSEIPAVTGLSNRSSLCLEEINLRSEREQRELEKRRRVVVVEDEELNDESRSLNLNLGGMVYPIVDGEVENWMGRSGKKSKIGGSASSGAICQVDDCRADLSSAKDYHRRHKVCAVHSKATKAIVGSAMQRFCQQCSRFHLLQEFDEGKRSCRRRLAGHNKRRRKTHPENSNSGPVNDELSSSYLLISLLRILSNMHTNSSDQMKDQDILSHLLKNLASVAGTINQENLSGLLNGCSKLQDAVASRGQDPSRPAGQCIVTPSSKMTQKREFMDIVSGEKFQTSPALLSNIHIPTKDCIAVNANASNTRMERIKEFNIDLNNVCDDSEECMEPSERCDAPVCVRNGSAGYPIWIHQDSDKSSPPQTSTNSGSLSTQSPSSSSGEAQLLQVRTDRIVFKLFGKDPSEFPLDLRSQILGWLTHSPTDIESYIRPGCIIFTVYLRMEKSTWEVLCGDLSFTLRKLMDSDSFWKEGWVYTRVQNRVAFVHDGEVVLDTQLTVTNDKSCKISSIRPIAVSVSENAKFLVKGFNVSGSTRLLCALEGMYLVQQSCLELMDGCGSLSGCEEGQLLSFSCPIPNVMGRGFIEVEDQTLGTSFFPFIVAEEDVCSEICTLESALELAETTNGVKGETEHSEAHNQALEFVHEMGWLLHRSQLKIRLGPKDPSLDLFSFKRFRWLMLFSLDHDWCAVVKNLLGICFSGIVDSGEHLNIERALLDIGLLHRAVQRKCRPMVQALLGYVPASVIDKYGQEQHQTLQDYYFFRPDSVGPGGLTPLHIAASRDGYETVLDALTDDPQSVGVEAWKNSRDGAGLTPRDYACQRGYYSYINMIQMKFKTKSGQGHVVVDIPGTMKQKLVGGLKPTEVSSFQTEKAIMKLVQANCNLCKQKLAYGNYRRSLASYRPAIFAMVAIAAVCVCVALLFKSSPEVLYVFQPFRWEHLKFGSS</sequence>
<dbReference type="Pfam" id="PF26102">
    <property type="entry name" value="Ig_SPL7"/>
    <property type="match status" value="1"/>
</dbReference>
<evidence type="ECO:0000259" key="13">
    <source>
        <dbReference type="PROSITE" id="PS51141"/>
    </source>
</evidence>
<evidence type="ECO:0000256" key="4">
    <source>
        <dbReference type="ARBA" id="ARBA00022833"/>
    </source>
</evidence>
<evidence type="ECO:0000313" key="14">
    <source>
        <dbReference type="EMBL" id="KAK1385504.1"/>
    </source>
</evidence>
<name>A0AAD8MUE3_9APIA</name>
<evidence type="ECO:0000256" key="8">
    <source>
        <dbReference type="ARBA" id="ARBA00023242"/>
    </source>
</evidence>
<keyword evidence="6" id="KW-0238">DNA-binding</keyword>
<evidence type="ECO:0000256" key="5">
    <source>
        <dbReference type="ARBA" id="ARBA00023015"/>
    </source>
</evidence>
<dbReference type="SUPFAM" id="SSF103612">
    <property type="entry name" value="SBT domain"/>
    <property type="match status" value="1"/>
</dbReference>
<accession>A0AAD8MUE3</accession>
<keyword evidence="12" id="KW-0472">Membrane</keyword>
<evidence type="ECO:0000256" key="3">
    <source>
        <dbReference type="ARBA" id="ARBA00022771"/>
    </source>
</evidence>
<dbReference type="EMBL" id="JAUIZM010000005">
    <property type="protein sequence ID" value="KAK1385504.1"/>
    <property type="molecule type" value="Genomic_DNA"/>
</dbReference>
<dbReference type="InterPro" id="IPR044817">
    <property type="entry name" value="SBP-like"/>
</dbReference>
<evidence type="ECO:0000313" key="15">
    <source>
        <dbReference type="Proteomes" id="UP001237642"/>
    </source>
</evidence>
<feature type="region of interest" description="Disordered" evidence="11">
    <location>
        <begin position="414"/>
        <end position="445"/>
    </location>
</feature>
<dbReference type="Gene3D" id="4.10.1100.10">
    <property type="entry name" value="Transcription factor, SBP-box domain"/>
    <property type="match status" value="1"/>
</dbReference>
<evidence type="ECO:0000256" key="12">
    <source>
        <dbReference type="SAM" id="Phobius"/>
    </source>
</evidence>
<dbReference type="PANTHER" id="PTHR31251">
    <property type="entry name" value="SQUAMOSA PROMOTER-BINDING-LIKE PROTEIN 4"/>
    <property type="match status" value="1"/>
</dbReference>
<dbReference type="Gene3D" id="1.25.40.20">
    <property type="entry name" value="Ankyrin repeat-containing domain"/>
    <property type="match status" value="1"/>
</dbReference>
<comment type="subcellular location">
    <subcellularLocation>
        <location evidence="1">Nucleus</location>
    </subcellularLocation>
</comment>
<evidence type="ECO:0000256" key="10">
    <source>
        <dbReference type="PROSITE-ProRule" id="PRU00470"/>
    </source>
</evidence>
<keyword evidence="3 10" id="KW-0863">Zinc-finger</keyword>
<comment type="function">
    <text evidence="9">Probable transcriptional factor. Binds to the promoter of the SQUAMOSA gene.</text>
</comment>